<dbReference type="InterPro" id="IPR016181">
    <property type="entry name" value="Acyl_CoA_acyltransferase"/>
</dbReference>
<accession>A0A2T5G151</accession>
<keyword evidence="3" id="KW-1185">Reference proteome</keyword>
<dbReference type="OrthoDB" id="6293260at2"/>
<evidence type="ECO:0000259" key="1">
    <source>
        <dbReference type="PROSITE" id="PS51186"/>
    </source>
</evidence>
<dbReference type="EMBL" id="NWBU01000004">
    <property type="protein sequence ID" value="PTQ12878.1"/>
    <property type="molecule type" value="Genomic_DNA"/>
</dbReference>
<dbReference type="SUPFAM" id="SSF55729">
    <property type="entry name" value="Acyl-CoA N-acyltransferases (Nat)"/>
    <property type="match status" value="1"/>
</dbReference>
<dbReference type="InterPro" id="IPR051531">
    <property type="entry name" value="N-acetyltransferase"/>
</dbReference>
<dbReference type="Proteomes" id="UP000244162">
    <property type="component" value="Unassembled WGS sequence"/>
</dbReference>
<dbReference type="AlphaFoldDB" id="A0A2T5G151"/>
<dbReference type="Gene3D" id="3.40.630.30">
    <property type="match status" value="1"/>
</dbReference>
<dbReference type="PANTHER" id="PTHR43792">
    <property type="entry name" value="GNAT FAMILY, PUTATIVE (AFU_ORTHOLOGUE AFUA_3G00765)-RELATED-RELATED"/>
    <property type="match status" value="1"/>
</dbReference>
<comment type="caution">
    <text evidence="2">The sequence shown here is derived from an EMBL/GenBank/DDBJ whole genome shotgun (WGS) entry which is preliminary data.</text>
</comment>
<keyword evidence="2" id="KW-0808">Transferase</keyword>
<evidence type="ECO:0000313" key="2">
    <source>
        <dbReference type="EMBL" id="PTQ12878.1"/>
    </source>
</evidence>
<dbReference type="PROSITE" id="PS51186">
    <property type="entry name" value="GNAT"/>
    <property type="match status" value="1"/>
</dbReference>
<dbReference type="InterPro" id="IPR000182">
    <property type="entry name" value="GNAT_dom"/>
</dbReference>
<sequence length="190" mass="21217">MSHFRSEAGSVVIETERLRLRPHRLDDYEDMVALSSDPEVMRFITSQPPTREEIWHRLMRYAGHWALLGYGLLAIEERVSGRFVGETGVADFHRGLGPDFDGFPEAAWMLGRAAQGKGYASEAAAAAIRWADAHFGGTRMVCLIDPANAASLGVAGKCGFRRFGETRYRDKPVIMFERDPAHLPKGDQPR</sequence>
<name>A0A2T5G151_9SPHN</name>
<dbReference type="Pfam" id="PF13302">
    <property type="entry name" value="Acetyltransf_3"/>
    <property type="match status" value="1"/>
</dbReference>
<proteinExistence type="predicted"/>
<gene>
    <name evidence="2" type="ORF">CLG96_01665</name>
</gene>
<evidence type="ECO:0000313" key="3">
    <source>
        <dbReference type="Proteomes" id="UP000244162"/>
    </source>
</evidence>
<protein>
    <submittedName>
        <fullName evidence="2">GNAT family N-acetyltransferase</fullName>
    </submittedName>
</protein>
<dbReference type="GO" id="GO:0016747">
    <property type="term" value="F:acyltransferase activity, transferring groups other than amino-acyl groups"/>
    <property type="evidence" value="ECO:0007669"/>
    <property type="project" value="InterPro"/>
</dbReference>
<reference evidence="2 3" key="1">
    <citation type="submission" date="2017-09" db="EMBL/GenBank/DDBJ databases">
        <title>Sphingomonas panjinensis sp.nov., isolated from oil-contaminated soil.</title>
        <authorList>
            <person name="Wang L."/>
            <person name="Chen L."/>
        </authorList>
    </citation>
    <scope>NUCLEOTIDE SEQUENCE [LARGE SCALE GENOMIC DNA]</scope>
    <source>
        <strain evidence="2 3">FW-11</strain>
    </source>
</reference>
<dbReference type="PANTHER" id="PTHR43792:SF16">
    <property type="entry name" value="N-ACETYLTRANSFERASE DOMAIN-CONTAINING PROTEIN"/>
    <property type="match status" value="1"/>
</dbReference>
<feature type="domain" description="N-acetyltransferase" evidence="1">
    <location>
        <begin position="18"/>
        <end position="180"/>
    </location>
</feature>
<organism evidence="2 3">
    <name type="scientific">Sphingomonas oleivorans</name>
    <dbReference type="NCBI Taxonomy" id="1735121"/>
    <lineage>
        <taxon>Bacteria</taxon>
        <taxon>Pseudomonadati</taxon>
        <taxon>Pseudomonadota</taxon>
        <taxon>Alphaproteobacteria</taxon>
        <taxon>Sphingomonadales</taxon>
        <taxon>Sphingomonadaceae</taxon>
        <taxon>Sphingomonas</taxon>
    </lineage>
</organism>